<gene>
    <name evidence="1" type="primary">vasD</name>
    <name evidence="1" type="ORF">PPEP_a2351</name>
</gene>
<evidence type="ECO:0000313" key="1">
    <source>
        <dbReference type="EMBL" id="MBE0344711.1"/>
    </source>
</evidence>
<accession>A0A8I0MSQ4</accession>
<sequence length="156" mass="17713">MVGCSSADPLQRFSLPIQLQLEANEKLNWANEVANPVAVRVYQLTKSDRFMQSEFISLFQSDTKILAEQLIEKQRLYPVMPNTKQQKTLKLLPGVRYLAVLVEFSDYQQGTTKAVIEVPEDVSENTVIWLGLQGTSIKFSVIPQQSWMDSLFSWGA</sequence>
<proteinExistence type="predicted"/>
<comment type="caution">
    <text evidence="1">The sequence shown here is derived from an EMBL/GenBank/DDBJ whole genome shotgun (WGS) entry which is preliminary data.</text>
</comment>
<keyword evidence="2" id="KW-1185">Reference proteome</keyword>
<dbReference type="AlphaFoldDB" id="A0A8I0MSQ4"/>
<dbReference type="InterPro" id="IPR017734">
    <property type="entry name" value="T6SS_SciN"/>
</dbReference>
<reference evidence="1 2" key="1">
    <citation type="submission" date="2015-06" db="EMBL/GenBank/DDBJ databases">
        <title>Genome sequence of Pseudoalteromonas peptidolytica.</title>
        <authorList>
            <person name="Xie B.-B."/>
            <person name="Rong J.-C."/>
            <person name="Qin Q.-L."/>
            <person name="Zhang Y.-Z."/>
        </authorList>
    </citation>
    <scope>NUCLEOTIDE SEQUENCE [LARGE SCALE GENOMIC DNA]</scope>
    <source>
        <strain evidence="1 2">F12-50-A1</strain>
    </source>
</reference>
<evidence type="ECO:0000313" key="2">
    <source>
        <dbReference type="Proteomes" id="UP000660708"/>
    </source>
</evidence>
<dbReference type="EMBL" id="AQHF01000017">
    <property type="protein sequence ID" value="MBE0344711.1"/>
    <property type="molecule type" value="Genomic_DNA"/>
</dbReference>
<dbReference type="Pfam" id="PF12790">
    <property type="entry name" value="T6SS-SciN"/>
    <property type="match status" value="1"/>
</dbReference>
<dbReference type="Proteomes" id="UP000660708">
    <property type="component" value="Unassembled WGS sequence"/>
</dbReference>
<dbReference type="PANTHER" id="PTHR37625">
    <property type="entry name" value="OUTER MEMBRANE LIPOPROTEIN-RELATED"/>
    <property type="match status" value="1"/>
</dbReference>
<protein>
    <submittedName>
        <fullName evidence="1">Type VI secretion system protein VasD</fullName>
    </submittedName>
</protein>
<dbReference type="NCBIfam" id="TIGR03352">
    <property type="entry name" value="VI_chp_3"/>
    <property type="match status" value="1"/>
</dbReference>
<dbReference type="InterPro" id="IPR038706">
    <property type="entry name" value="Type_VI_SciN-like_sf"/>
</dbReference>
<dbReference type="Gene3D" id="2.60.40.4150">
    <property type="entry name" value="Type VI secretion system, lipoprotein SciN"/>
    <property type="match status" value="1"/>
</dbReference>
<name>A0A8I0MSQ4_9GAMM</name>
<organism evidence="1 2">
    <name type="scientific">Pseudoalteromonas peptidolytica F12-50-A1</name>
    <dbReference type="NCBI Taxonomy" id="1315280"/>
    <lineage>
        <taxon>Bacteria</taxon>
        <taxon>Pseudomonadati</taxon>
        <taxon>Pseudomonadota</taxon>
        <taxon>Gammaproteobacteria</taxon>
        <taxon>Alteromonadales</taxon>
        <taxon>Pseudoalteromonadaceae</taxon>
        <taxon>Pseudoalteromonas</taxon>
    </lineage>
</organism>
<dbReference type="PANTHER" id="PTHR37625:SF4">
    <property type="entry name" value="OUTER MEMBRANE LIPOPROTEIN"/>
    <property type="match status" value="1"/>
</dbReference>